<comment type="caution">
    <text evidence="1">The sequence shown here is derived from an EMBL/GenBank/DDBJ whole genome shotgun (WGS) entry which is preliminary data.</text>
</comment>
<reference evidence="1" key="1">
    <citation type="journal article" date="2014" name="Front. Microbiol.">
        <title>High frequency of phylogenetically diverse reductive dehalogenase-homologous genes in deep subseafloor sedimentary metagenomes.</title>
        <authorList>
            <person name="Kawai M."/>
            <person name="Futagami T."/>
            <person name="Toyoda A."/>
            <person name="Takaki Y."/>
            <person name="Nishi S."/>
            <person name="Hori S."/>
            <person name="Arai W."/>
            <person name="Tsubouchi T."/>
            <person name="Morono Y."/>
            <person name="Uchiyama I."/>
            <person name="Ito T."/>
            <person name="Fujiyama A."/>
            <person name="Inagaki F."/>
            <person name="Takami H."/>
        </authorList>
    </citation>
    <scope>NUCLEOTIDE SEQUENCE</scope>
    <source>
        <strain evidence="1">Expedition CK06-06</strain>
    </source>
</reference>
<gene>
    <name evidence="1" type="ORF">S01H1_36656</name>
</gene>
<protein>
    <submittedName>
        <fullName evidence="1">Uncharacterized protein</fullName>
    </submittedName>
</protein>
<evidence type="ECO:0000313" key="1">
    <source>
        <dbReference type="EMBL" id="GAG06231.1"/>
    </source>
</evidence>
<dbReference type="AlphaFoldDB" id="X0W0G1"/>
<sequence length="109" mass="12378">MIIEKNRRCRSEVASIVTFVLLALPLPGFADEFERTLAQVDRALAKNPTHVVEHALRSCANRRTYAAKLYYAGHVARAERSLKYCVKLLRISAIEPKPKIDRSKQRANS</sequence>
<organism evidence="1">
    <name type="scientific">marine sediment metagenome</name>
    <dbReference type="NCBI Taxonomy" id="412755"/>
    <lineage>
        <taxon>unclassified sequences</taxon>
        <taxon>metagenomes</taxon>
        <taxon>ecological metagenomes</taxon>
    </lineage>
</organism>
<dbReference type="EMBL" id="BARS01022980">
    <property type="protein sequence ID" value="GAG06231.1"/>
    <property type="molecule type" value="Genomic_DNA"/>
</dbReference>
<accession>X0W0G1</accession>
<name>X0W0G1_9ZZZZ</name>
<proteinExistence type="predicted"/>
<feature type="non-terminal residue" evidence="1">
    <location>
        <position position="109"/>
    </location>
</feature>